<evidence type="ECO:0000256" key="1">
    <source>
        <dbReference type="SAM" id="MobiDB-lite"/>
    </source>
</evidence>
<dbReference type="EMBL" id="RWGY01000031">
    <property type="protein sequence ID" value="TVU14429.1"/>
    <property type="molecule type" value="Genomic_DNA"/>
</dbReference>
<name>A0A5J9TSX3_9POAL</name>
<proteinExistence type="predicted"/>
<gene>
    <name evidence="2" type="ORF">EJB05_37897</name>
</gene>
<evidence type="ECO:0000313" key="3">
    <source>
        <dbReference type="Proteomes" id="UP000324897"/>
    </source>
</evidence>
<keyword evidence="3" id="KW-1185">Reference proteome</keyword>
<feature type="non-terminal residue" evidence="2">
    <location>
        <position position="1"/>
    </location>
</feature>
<evidence type="ECO:0000313" key="2">
    <source>
        <dbReference type="EMBL" id="TVU14429.1"/>
    </source>
</evidence>
<dbReference type="Proteomes" id="UP000324897">
    <property type="component" value="Unassembled WGS sequence"/>
</dbReference>
<protein>
    <submittedName>
        <fullName evidence="2">Uncharacterized protein</fullName>
    </submittedName>
</protein>
<feature type="compositionally biased region" description="Polar residues" evidence="1">
    <location>
        <begin position="88"/>
        <end position="98"/>
    </location>
</feature>
<reference evidence="2 3" key="1">
    <citation type="journal article" date="2019" name="Sci. Rep.">
        <title>A high-quality genome of Eragrostis curvula grass provides insights into Poaceae evolution and supports new strategies to enhance forage quality.</title>
        <authorList>
            <person name="Carballo J."/>
            <person name="Santos B.A.C.M."/>
            <person name="Zappacosta D."/>
            <person name="Garbus I."/>
            <person name="Selva J.P."/>
            <person name="Gallo C.A."/>
            <person name="Diaz A."/>
            <person name="Albertini E."/>
            <person name="Caccamo M."/>
            <person name="Echenique V."/>
        </authorList>
    </citation>
    <scope>NUCLEOTIDE SEQUENCE [LARGE SCALE GENOMIC DNA]</scope>
    <source>
        <strain evidence="3">cv. Victoria</strain>
        <tissue evidence="2">Leaf</tissue>
    </source>
</reference>
<organism evidence="2 3">
    <name type="scientific">Eragrostis curvula</name>
    <name type="common">weeping love grass</name>
    <dbReference type="NCBI Taxonomy" id="38414"/>
    <lineage>
        <taxon>Eukaryota</taxon>
        <taxon>Viridiplantae</taxon>
        <taxon>Streptophyta</taxon>
        <taxon>Embryophyta</taxon>
        <taxon>Tracheophyta</taxon>
        <taxon>Spermatophyta</taxon>
        <taxon>Magnoliopsida</taxon>
        <taxon>Liliopsida</taxon>
        <taxon>Poales</taxon>
        <taxon>Poaceae</taxon>
        <taxon>PACMAD clade</taxon>
        <taxon>Chloridoideae</taxon>
        <taxon>Eragrostideae</taxon>
        <taxon>Eragrostidinae</taxon>
        <taxon>Eragrostis</taxon>
    </lineage>
</organism>
<feature type="region of interest" description="Disordered" evidence="1">
    <location>
        <begin position="78"/>
        <end position="98"/>
    </location>
</feature>
<dbReference type="Gramene" id="TVU14429">
    <property type="protein sequence ID" value="TVU14429"/>
    <property type="gene ID" value="EJB05_37897"/>
</dbReference>
<dbReference type="OrthoDB" id="205255at2759"/>
<accession>A0A5J9TSX3</accession>
<comment type="caution">
    <text evidence="2">The sequence shown here is derived from an EMBL/GenBank/DDBJ whole genome shotgun (WGS) entry which is preliminary data.</text>
</comment>
<sequence length="150" mass="16306">MKYSAAFAAGTRSSIAAAGMSPLLLPLRIQAESSLLRLSHQRGSFPPPLLTAAGRRQPSVIATNSRFAPESLLAAATPLQDSSRRSAGRTSRLQRSSSPRQVFTSMLVGMDQDCVVPKDEMEKLAPLLQPLLDDIHSMMAKFRLDRLKST</sequence>
<dbReference type="AlphaFoldDB" id="A0A5J9TSX3"/>